<dbReference type="InterPro" id="IPR027963">
    <property type="entry name" value="MEIOC"/>
</dbReference>
<sequence length="181" mass="20273">MFQTEAELARQNPGKKVSSANTIPIPRLTPNPSRVDRLIIDELREHAKMVTLIAKMEQLRKVAVHPNIHAAMEDWLDSIRGVQARRRDEILSVAHRPPTRSSVNRIQEDKNVVALAAAIMELSKGARQARTAMWCALMSTVLFNVDPEVASAHDLQHAPFDVKRRVSHPEQEATLQVPVSS</sequence>
<dbReference type="GO" id="GO:0048255">
    <property type="term" value="P:mRNA stabilization"/>
    <property type="evidence" value="ECO:0007669"/>
    <property type="project" value="TreeGrafter"/>
</dbReference>
<gene>
    <name evidence="2" type="ORF">JTE90_001751</name>
</gene>
<evidence type="ECO:0000256" key="1">
    <source>
        <dbReference type="SAM" id="MobiDB-lite"/>
    </source>
</evidence>
<proteinExistence type="predicted"/>
<dbReference type="Proteomes" id="UP000827092">
    <property type="component" value="Unassembled WGS sequence"/>
</dbReference>
<dbReference type="EMBL" id="JAFNEN010000147">
    <property type="protein sequence ID" value="KAG8192026.1"/>
    <property type="molecule type" value="Genomic_DNA"/>
</dbReference>
<organism evidence="2 3">
    <name type="scientific">Oedothorax gibbosus</name>
    <dbReference type="NCBI Taxonomy" id="931172"/>
    <lineage>
        <taxon>Eukaryota</taxon>
        <taxon>Metazoa</taxon>
        <taxon>Ecdysozoa</taxon>
        <taxon>Arthropoda</taxon>
        <taxon>Chelicerata</taxon>
        <taxon>Arachnida</taxon>
        <taxon>Araneae</taxon>
        <taxon>Araneomorphae</taxon>
        <taxon>Entelegynae</taxon>
        <taxon>Araneoidea</taxon>
        <taxon>Linyphiidae</taxon>
        <taxon>Erigoninae</taxon>
        <taxon>Oedothorax</taxon>
    </lineage>
</organism>
<evidence type="ECO:0000313" key="3">
    <source>
        <dbReference type="Proteomes" id="UP000827092"/>
    </source>
</evidence>
<dbReference type="GO" id="GO:0007144">
    <property type="term" value="P:female meiosis I"/>
    <property type="evidence" value="ECO:0007669"/>
    <property type="project" value="TreeGrafter"/>
</dbReference>
<dbReference type="GO" id="GO:0005634">
    <property type="term" value="C:nucleus"/>
    <property type="evidence" value="ECO:0007669"/>
    <property type="project" value="TreeGrafter"/>
</dbReference>
<dbReference type="Pfam" id="PF15189">
    <property type="entry name" value="MEIOC"/>
    <property type="match status" value="1"/>
</dbReference>
<dbReference type="PANTHER" id="PTHR33861:SF5">
    <property type="entry name" value="GAMMA-TUBULIN COMPLEX COMPONENT"/>
    <property type="match status" value="1"/>
</dbReference>
<keyword evidence="3" id="KW-1185">Reference proteome</keyword>
<name>A0AAV6V8U1_9ARAC</name>
<protein>
    <submittedName>
        <fullName evidence="2">Uncharacterized protein</fullName>
    </submittedName>
</protein>
<dbReference type="GO" id="GO:0007141">
    <property type="term" value="P:male meiosis I"/>
    <property type="evidence" value="ECO:0007669"/>
    <property type="project" value="TreeGrafter"/>
</dbReference>
<dbReference type="GO" id="GO:0005737">
    <property type="term" value="C:cytoplasm"/>
    <property type="evidence" value="ECO:0007669"/>
    <property type="project" value="TreeGrafter"/>
</dbReference>
<reference evidence="2 3" key="1">
    <citation type="journal article" date="2022" name="Nat. Ecol. Evol.">
        <title>A masculinizing supergene underlies an exaggerated male reproductive morph in a spider.</title>
        <authorList>
            <person name="Hendrickx F."/>
            <person name="De Corte Z."/>
            <person name="Sonet G."/>
            <person name="Van Belleghem S.M."/>
            <person name="Kostlbacher S."/>
            <person name="Vangestel C."/>
        </authorList>
    </citation>
    <scope>NUCLEOTIDE SEQUENCE [LARGE SCALE GENOMIC DNA]</scope>
    <source>
        <strain evidence="2">W744_W776</strain>
    </source>
</reference>
<feature type="region of interest" description="Disordered" evidence="1">
    <location>
        <begin position="1"/>
        <end position="29"/>
    </location>
</feature>
<dbReference type="AlphaFoldDB" id="A0AAV6V8U1"/>
<accession>A0AAV6V8U1</accession>
<comment type="caution">
    <text evidence="2">The sequence shown here is derived from an EMBL/GenBank/DDBJ whole genome shotgun (WGS) entry which is preliminary data.</text>
</comment>
<dbReference type="PANTHER" id="PTHR33861">
    <property type="entry name" value="PROTEIN CBG18333"/>
    <property type="match status" value="1"/>
</dbReference>
<evidence type="ECO:0000313" key="2">
    <source>
        <dbReference type="EMBL" id="KAG8192026.1"/>
    </source>
</evidence>